<dbReference type="PANTHER" id="PTHR12809">
    <property type="entry name" value="MEDIATOR COMPLEX SUBUNIT"/>
    <property type="match status" value="1"/>
</dbReference>
<name>A0ABR3GJS7_9PEZI</name>
<comment type="subcellular location">
    <subcellularLocation>
        <location evidence="1 9">Nucleus</location>
    </subcellularLocation>
</comment>
<dbReference type="EMBL" id="JBBBZM010000055">
    <property type="protein sequence ID" value="KAL0636193.1"/>
    <property type="molecule type" value="Genomic_DNA"/>
</dbReference>
<evidence type="ECO:0000313" key="13">
    <source>
        <dbReference type="Proteomes" id="UP001447188"/>
    </source>
</evidence>
<protein>
    <recommendedName>
        <fullName evidence="3 9">Mediator of RNA polymerase II transcription subunit 14</fullName>
    </recommendedName>
    <alternativeName>
        <fullName evidence="8 9">Mediator complex subunit 14</fullName>
    </alternativeName>
</protein>
<comment type="similarity">
    <text evidence="2 9">Belongs to the Mediator complex subunit 14 family.</text>
</comment>
<evidence type="ECO:0000256" key="10">
    <source>
        <dbReference type="SAM" id="MobiDB-lite"/>
    </source>
</evidence>
<evidence type="ECO:0000256" key="5">
    <source>
        <dbReference type="ARBA" id="ARBA00023159"/>
    </source>
</evidence>
<evidence type="ECO:0000256" key="4">
    <source>
        <dbReference type="ARBA" id="ARBA00023015"/>
    </source>
</evidence>
<dbReference type="Pfam" id="PF08638">
    <property type="entry name" value="Med14"/>
    <property type="match status" value="1"/>
</dbReference>
<dbReference type="PANTHER" id="PTHR12809:SF2">
    <property type="entry name" value="MEDIATOR OF RNA POLYMERASE II TRANSCRIPTION SUBUNIT 14"/>
    <property type="match status" value="1"/>
</dbReference>
<evidence type="ECO:0000256" key="7">
    <source>
        <dbReference type="ARBA" id="ARBA00023242"/>
    </source>
</evidence>
<keyword evidence="4 9" id="KW-0805">Transcription regulation</keyword>
<feature type="compositionally biased region" description="Polar residues" evidence="10">
    <location>
        <begin position="1"/>
        <end position="13"/>
    </location>
</feature>
<keyword evidence="13" id="KW-1185">Reference proteome</keyword>
<dbReference type="Proteomes" id="UP001447188">
    <property type="component" value="Unassembled WGS sequence"/>
</dbReference>
<evidence type="ECO:0000256" key="8">
    <source>
        <dbReference type="ARBA" id="ARBA00032007"/>
    </source>
</evidence>
<gene>
    <name evidence="12" type="primary">RGR1</name>
    <name evidence="12" type="ORF">Q9L58_004868</name>
</gene>
<keyword evidence="5 9" id="KW-0010">Activator</keyword>
<sequence>MSPSAVDNVPTKSSLKDGPNKSTTLEVRAPPLPHLTHGFIPLSLLIRRLVQDSHNKLGELVDSLQGGGQTDEEKKRRIIDHMQDTRKQFIKVLVLAMWSKNAGAVGEVIDLKLFLDSRQEIFHSVVYNLLDVRRNMNQARVPNPDLDTAVQVLSTGRAQTAMTHRYVPPPPLTSSAILRTLSNINTLLSLRLTLHSPPPPHFRTYTIHSGRATFTVDHEFEVDMSIGSEDPESQLFLIDFRLLFHPCTNTPIAPALRAEIEFRGNAILKQRGLEGIFEFLHEFVLTHKIGVLLRQTQEIHAGRWTENLRVQQIKRTLVVQYWTTRVGEGKSWIEVGAKRGSPGKPSRLGVRWMREGKEVKDVEVPLDIAVLSAEQLLKSVIALHTSQILTTIQTRLRALPMFPPTSLRLVTHATDSFNSFLQLTLTPSRSIRVLVEPITGRFALTRPTAMSTHAEGRMNQNPANVDELLVRLKFVVLQEEIESRARSMGWEILKMVNVRREELKTFFPSTTRYMTYMRREGWRREWVVCVVLGDGGEGFYVGKIHEAPQQWTMSTAILIPITTPLNPSYTFLASLEKMASAIITLHVTTEILTSRRIQHQLKPPKVSDPKLTIPDLYIRFSSLIPRATWGIDALRLTFQSLADDGRSILTVFGRTREPMTQLGGEIRAADSDVSFHPLSGSYAIRFTVTVGDTIIDALVEKLHRIETLIRFVAVIRRFKLPCLHVSLGRVGFRYSPDTNSTADVSFGSDGDGKMRLHLPARSPHVRIRHFLENELNTAGLEIVVMALTVTLPLLLAFEDIEARFSNAPGGSEGALYILPRNVDWFRVEYRNHGVVLDWRLRCRKSVLYWYVQDAAMTGAESERGVKGRRRADMLKGIWSGEVDGDWEALKIGAAAGVKGVGALVRSVHEAIVEAGVAA</sequence>
<evidence type="ECO:0000313" key="12">
    <source>
        <dbReference type="EMBL" id="KAL0636193.1"/>
    </source>
</evidence>
<evidence type="ECO:0000256" key="3">
    <source>
        <dbReference type="ARBA" id="ARBA00019619"/>
    </source>
</evidence>
<dbReference type="InterPro" id="IPR013947">
    <property type="entry name" value="Mediator_Med14"/>
</dbReference>
<evidence type="ECO:0000256" key="1">
    <source>
        <dbReference type="ARBA" id="ARBA00004123"/>
    </source>
</evidence>
<evidence type="ECO:0000259" key="11">
    <source>
        <dbReference type="Pfam" id="PF08638"/>
    </source>
</evidence>
<proteinExistence type="inferred from homology"/>
<comment type="function">
    <text evidence="9">Component of the Mediator complex, a coactivator involved in the regulated transcription of nearly all RNA polymerase II-dependent genes. Mediator functions as a bridge to convey information from gene-specific regulatory proteins to the basal RNA polymerase II transcription machinery. Mediator is recruited to promoters by direct interactions with regulatory proteins and serves as a scaffold for the assembly of a functional preinitiation complex with RNA polymerase II and the general transcription factors.</text>
</comment>
<keyword evidence="7 9" id="KW-0539">Nucleus</keyword>
<evidence type="ECO:0000256" key="2">
    <source>
        <dbReference type="ARBA" id="ARBA00007813"/>
    </source>
</evidence>
<dbReference type="Pfam" id="PF26204">
    <property type="entry name" value="Med14_fung"/>
    <property type="match status" value="1"/>
</dbReference>
<accession>A0ABR3GJS7</accession>
<comment type="caution">
    <text evidence="12">The sequence shown here is derived from an EMBL/GenBank/DDBJ whole genome shotgun (WGS) entry which is preliminary data.</text>
</comment>
<dbReference type="InterPro" id="IPR055122">
    <property type="entry name" value="Med14_N"/>
</dbReference>
<comment type="subunit">
    <text evidence="9">Component of the Mediator complex.</text>
</comment>
<organism evidence="12 13">
    <name type="scientific">Discina gigas</name>
    <dbReference type="NCBI Taxonomy" id="1032678"/>
    <lineage>
        <taxon>Eukaryota</taxon>
        <taxon>Fungi</taxon>
        <taxon>Dikarya</taxon>
        <taxon>Ascomycota</taxon>
        <taxon>Pezizomycotina</taxon>
        <taxon>Pezizomycetes</taxon>
        <taxon>Pezizales</taxon>
        <taxon>Discinaceae</taxon>
        <taxon>Discina</taxon>
    </lineage>
</organism>
<keyword evidence="6 9" id="KW-0804">Transcription</keyword>
<evidence type="ECO:0000256" key="9">
    <source>
        <dbReference type="RuleBase" id="RU365082"/>
    </source>
</evidence>
<feature type="region of interest" description="Disordered" evidence="10">
    <location>
        <begin position="1"/>
        <end position="28"/>
    </location>
</feature>
<feature type="domain" description="Mediator complex subunit MED14 N-terminal" evidence="11">
    <location>
        <begin position="39"/>
        <end position="227"/>
    </location>
</feature>
<reference evidence="12 13" key="1">
    <citation type="submission" date="2024-02" db="EMBL/GenBank/DDBJ databases">
        <title>Discinaceae phylogenomics.</title>
        <authorList>
            <person name="Dirks A.C."/>
            <person name="James T.Y."/>
        </authorList>
    </citation>
    <scope>NUCLEOTIDE SEQUENCE [LARGE SCALE GENOMIC DNA]</scope>
    <source>
        <strain evidence="12 13">ACD0624</strain>
    </source>
</reference>
<evidence type="ECO:0000256" key="6">
    <source>
        <dbReference type="ARBA" id="ARBA00023163"/>
    </source>
</evidence>